<dbReference type="HAMAP" id="MF_01341">
    <property type="entry name" value="Ribosomal_uL15"/>
    <property type="match status" value="1"/>
</dbReference>
<dbReference type="InterPro" id="IPR005749">
    <property type="entry name" value="Ribosomal_uL15_bac-type"/>
</dbReference>
<feature type="domain" description="Large ribosomal subunit protein uL15/eL18" evidence="5">
    <location>
        <begin position="94"/>
        <end position="168"/>
    </location>
</feature>
<dbReference type="OrthoDB" id="361383at2759"/>
<dbReference type="GO" id="GO:0005762">
    <property type="term" value="C:mitochondrial large ribosomal subunit"/>
    <property type="evidence" value="ECO:0007669"/>
    <property type="project" value="TreeGrafter"/>
</dbReference>
<dbReference type="Proteomes" id="UP000267251">
    <property type="component" value="Unassembled WGS sequence"/>
</dbReference>
<dbReference type="SUPFAM" id="SSF52080">
    <property type="entry name" value="Ribosomal proteins L15p and L18e"/>
    <property type="match status" value="1"/>
</dbReference>
<sequence length="231" mass="25098">MTSPSRLTPVSVPKMPVQLNTIRDNKGALNKRKRLGRGPSSGKGKTSGRGHKGQKARSGNGAPRPGFVGGQTPLFKAFPKRGFTNVHQRQYTALNLGRLQRWIDLGRLDPAQPITVQELVSSNCVHGTKEGIRLLAGEAHLLRTPVDIRVAQASSQAIERIEAIGGSIQCVYHNSLGLRAILKPNKFFRQPKQALPTKRRDIEYYSDSKHRGYLVSAQSGSTAAPSSTASS</sequence>
<evidence type="ECO:0000313" key="7">
    <source>
        <dbReference type="Proteomes" id="UP000267251"/>
    </source>
</evidence>
<feature type="region of interest" description="Disordered" evidence="4">
    <location>
        <begin position="1"/>
        <end position="71"/>
    </location>
</feature>
<dbReference type="NCBIfam" id="TIGR01071">
    <property type="entry name" value="rplO_bact"/>
    <property type="match status" value="1"/>
</dbReference>
<evidence type="ECO:0000259" key="5">
    <source>
        <dbReference type="Pfam" id="PF00828"/>
    </source>
</evidence>
<evidence type="ECO:0000256" key="1">
    <source>
        <dbReference type="ARBA" id="ARBA00007320"/>
    </source>
</evidence>
<feature type="compositionally biased region" description="Basic residues" evidence="4">
    <location>
        <begin position="46"/>
        <end position="55"/>
    </location>
</feature>
<dbReference type="PANTHER" id="PTHR12934:SF11">
    <property type="entry name" value="LARGE RIBOSOMAL SUBUNIT PROTEIN UL15M"/>
    <property type="match status" value="1"/>
</dbReference>
<organism evidence="6 7">
    <name type="scientific">Piptocephalis cylindrospora</name>
    <dbReference type="NCBI Taxonomy" id="1907219"/>
    <lineage>
        <taxon>Eukaryota</taxon>
        <taxon>Fungi</taxon>
        <taxon>Fungi incertae sedis</taxon>
        <taxon>Zoopagomycota</taxon>
        <taxon>Zoopagomycotina</taxon>
        <taxon>Zoopagomycetes</taxon>
        <taxon>Zoopagales</taxon>
        <taxon>Piptocephalidaceae</taxon>
        <taxon>Piptocephalis</taxon>
    </lineage>
</organism>
<evidence type="ECO:0000313" key="6">
    <source>
        <dbReference type="EMBL" id="RKP15384.1"/>
    </source>
</evidence>
<dbReference type="GO" id="GO:0003735">
    <property type="term" value="F:structural constituent of ribosome"/>
    <property type="evidence" value="ECO:0007669"/>
    <property type="project" value="InterPro"/>
</dbReference>
<dbReference type="InterPro" id="IPR021131">
    <property type="entry name" value="Ribosomal_uL15/eL18"/>
</dbReference>
<evidence type="ECO:0000256" key="3">
    <source>
        <dbReference type="ARBA" id="ARBA00023274"/>
    </source>
</evidence>
<evidence type="ECO:0000256" key="4">
    <source>
        <dbReference type="SAM" id="MobiDB-lite"/>
    </source>
</evidence>
<dbReference type="GO" id="GO:0006412">
    <property type="term" value="P:translation"/>
    <property type="evidence" value="ECO:0007669"/>
    <property type="project" value="InterPro"/>
</dbReference>
<evidence type="ECO:0000256" key="2">
    <source>
        <dbReference type="ARBA" id="ARBA00022980"/>
    </source>
</evidence>
<gene>
    <name evidence="6" type="ORF">BJ684DRAFT_7092</name>
</gene>
<keyword evidence="3" id="KW-0687">Ribonucleoprotein</keyword>
<keyword evidence="2 6" id="KW-0689">Ribosomal protein</keyword>
<proteinExistence type="inferred from homology"/>
<accession>A0A4P9Y980</accession>
<keyword evidence="7" id="KW-1185">Reference proteome</keyword>
<reference evidence="7" key="1">
    <citation type="journal article" date="2018" name="Nat. Microbiol.">
        <title>Leveraging single-cell genomics to expand the fungal tree of life.</title>
        <authorList>
            <person name="Ahrendt S.R."/>
            <person name="Quandt C.A."/>
            <person name="Ciobanu D."/>
            <person name="Clum A."/>
            <person name="Salamov A."/>
            <person name="Andreopoulos B."/>
            <person name="Cheng J.F."/>
            <person name="Woyke T."/>
            <person name="Pelin A."/>
            <person name="Henrissat B."/>
            <person name="Reynolds N.K."/>
            <person name="Benny G.L."/>
            <person name="Smith M.E."/>
            <person name="James T.Y."/>
            <person name="Grigoriev I.V."/>
        </authorList>
    </citation>
    <scope>NUCLEOTIDE SEQUENCE [LARGE SCALE GENOMIC DNA]</scope>
</reference>
<dbReference type="EMBL" id="KZ987736">
    <property type="protein sequence ID" value="RKP15384.1"/>
    <property type="molecule type" value="Genomic_DNA"/>
</dbReference>
<dbReference type="AlphaFoldDB" id="A0A4P9Y980"/>
<dbReference type="InterPro" id="IPR036227">
    <property type="entry name" value="Ribosomal_uL15/eL18_sf"/>
</dbReference>
<name>A0A4P9Y980_9FUNG</name>
<dbReference type="Pfam" id="PF00828">
    <property type="entry name" value="Ribosomal_L27A"/>
    <property type="match status" value="1"/>
</dbReference>
<comment type="similarity">
    <text evidence="1">Belongs to the universal ribosomal protein uL15 family.</text>
</comment>
<dbReference type="InterPro" id="IPR030878">
    <property type="entry name" value="Ribosomal_uL15"/>
</dbReference>
<dbReference type="Gene3D" id="3.100.10.10">
    <property type="match status" value="1"/>
</dbReference>
<protein>
    <submittedName>
        <fullName evidence="6">Ribosomal protein L18e/L15P</fullName>
    </submittedName>
</protein>
<dbReference type="PANTHER" id="PTHR12934">
    <property type="entry name" value="50S RIBOSOMAL PROTEIN L15"/>
    <property type="match status" value="1"/>
</dbReference>